<feature type="transmembrane region" description="Helical" evidence="5">
    <location>
        <begin position="97"/>
        <end position="124"/>
    </location>
</feature>
<evidence type="ECO:0000313" key="7">
    <source>
        <dbReference type="EMBL" id="QWF70802.1"/>
    </source>
</evidence>
<sequence>MLGHIESYDEAYQTGIVKSENDYYEFHLNQWTSEAPPSEGDDVEFTHEEGIITEINLVGAYLAENQPVKSRALAAFLGIAFGAIGLQRFYLGYYVIGVLQIVVTLLTGGFGVMWGFVEGVLIYAGHMDRDAKGRHLK</sequence>
<evidence type="ECO:0000256" key="4">
    <source>
        <dbReference type="ARBA" id="ARBA00023136"/>
    </source>
</evidence>
<reference evidence="7" key="1">
    <citation type="submission" date="2021-04" db="EMBL/GenBank/DDBJ databases">
        <title>Draft genome sequence data of methanotrophic Methylovulum sp. strain S1L and Methylomonas sp. strain S2AM isolated from boreal lake water columns.</title>
        <authorList>
            <person name="Rissanen A.J."/>
            <person name="Mangayil R."/>
            <person name="Svenning M.M."/>
            <person name="Khanongnuch R."/>
        </authorList>
    </citation>
    <scope>NUCLEOTIDE SEQUENCE</scope>
    <source>
        <strain evidence="7">S2AM</strain>
    </source>
</reference>
<comment type="subcellular location">
    <subcellularLocation>
        <location evidence="1">Membrane</location>
        <topology evidence="1">Multi-pass membrane protein</topology>
    </subcellularLocation>
</comment>
<dbReference type="Pfam" id="PF05154">
    <property type="entry name" value="TM2"/>
    <property type="match status" value="1"/>
</dbReference>
<protein>
    <submittedName>
        <fullName evidence="7">TM2 domain-containing protein</fullName>
    </submittedName>
</protein>
<feature type="domain" description="TM2" evidence="6">
    <location>
        <begin position="68"/>
        <end position="117"/>
    </location>
</feature>
<accession>A0A975R980</accession>
<organism evidence="7 8">
    <name type="scientific">Methylomonas paludis</name>
    <dbReference type="NCBI Taxonomy" id="1173101"/>
    <lineage>
        <taxon>Bacteria</taxon>
        <taxon>Pseudomonadati</taxon>
        <taxon>Pseudomonadota</taxon>
        <taxon>Gammaproteobacteria</taxon>
        <taxon>Methylococcales</taxon>
        <taxon>Methylococcaceae</taxon>
        <taxon>Methylomonas</taxon>
    </lineage>
</organism>
<proteinExistence type="predicted"/>
<evidence type="ECO:0000313" key="8">
    <source>
        <dbReference type="Proteomes" id="UP000676649"/>
    </source>
</evidence>
<dbReference type="InterPro" id="IPR007829">
    <property type="entry name" value="TM2"/>
</dbReference>
<dbReference type="AlphaFoldDB" id="A0A975R980"/>
<evidence type="ECO:0000259" key="6">
    <source>
        <dbReference type="Pfam" id="PF05154"/>
    </source>
</evidence>
<keyword evidence="3 5" id="KW-1133">Transmembrane helix</keyword>
<keyword evidence="8" id="KW-1185">Reference proteome</keyword>
<dbReference type="GO" id="GO:0016020">
    <property type="term" value="C:membrane"/>
    <property type="evidence" value="ECO:0007669"/>
    <property type="project" value="UniProtKB-SubCell"/>
</dbReference>
<keyword evidence="4 5" id="KW-0472">Membrane</keyword>
<evidence type="ECO:0000256" key="1">
    <source>
        <dbReference type="ARBA" id="ARBA00004141"/>
    </source>
</evidence>
<feature type="transmembrane region" description="Helical" evidence="5">
    <location>
        <begin position="72"/>
        <end position="91"/>
    </location>
</feature>
<dbReference type="RefSeq" id="WP_215582239.1">
    <property type="nucleotide sequence ID" value="NZ_CP073754.1"/>
</dbReference>
<keyword evidence="2 5" id="KW-0812">Transmembrane</keyword>
<dbReference type="EMBL" id="CP073754">
    <property type="protein sequence ID" value="QWF70802.1"/>
    <property type="molecule type" value="Genomic_DNA"/>
</dbReference>
<evidence type="ECO:0000256" key="2">
    <source>
        <dbReference type="ARBA" id="ARBA00022692"/>
    </source>
</evidence>
<dbReference type="Proteomes" id="UP000676649">
    <property type="component" value="Chromosome"/>
</dbReference>
<evidence type="ECO:0000256" key="3">
    <source>
        <dbReference type="ARBA" id="ARBA00022989"/>
    </source>
</evidence>
<dbReference type="KEGG" id="mpad:KEF85_16035"/>
<evidence type="ECO:0000256" key="5">
    <source>
        <dbReference type="SAM" id="Phobius"/>
    </source>
</evidence>
<name>A0A975R980_9GAMM</name>
<gene>
    <name evidence="7" type="ORF">KEF85_16035</name>
</gene>